<keyword evidence="6" id="KW-1278">Translocase</keyword>
<dbReference type="AlphaFoldDB" id="A0A0F9CDU0"/>
<dbReference type="Pfam" id="PF03116">
    <property type="entry name" value="NQR2_RnfD_RnfE"/>
    <property type="match status" value="1"/>
</dbReference>
<dbReference type="GO" id="GO:0055085">
    <property type="term" value="P:transmembrane transport"/>
    <property type="evidence" value="ECO:0007669"/>
    <property type="project" value="InterPro"/>
</dbReference>
<dbReference type="EMBL" id="LAZR01036537">
    <property type="protein sequence ID" value="KKL24587.1"/>
    <property type="molecule type" value="Genomic_DNA"/>
</dbReference>
<evidence type="ECO:0000256" key="4">
    <source>
        <dbReference type="ARBA" id="ARBA00022643"/>
    </source>
</evidence>
<keyword evidence="3" id="KW-0285">Flavoprotein</keyword>
<evidence type="ECO:0000256" key="8">
    <source>
        <dbReference type="ARBA" id="ARBA00023136"/>
    </source>
</evidence>
<reference evidence="11" key="1">
    <citation type="journal article" date="2015" name="Nature">
        <title>Complex archaea that bridge the gap between prokaryotes and eukaryotes.</title>
        <authorList>
            <person name="Spang A."/>
            <person name="Saw J.H."/>
            <person name="Jorgensen S.L."/>
            <person name="Zaremba-Niedzwiedzka K."/>
            <person name="Martijn J."/>
            <person name="Lind A.E."/>
            <person name="van Eijk R."/>
            <person name="Schleper C."/>
            <person name="Guy L."/>
            <person name="Ettema T.J."/>
        </authorList>
    </citation>
    <scope>NUCLEOTIDE SEQUENCE</scope>
</reference>
<protein>
    <submittedName>
        <fullName evidence="11">Uncharacterized protein</fullName>
    </submittedName>
</protein>
<keyword evidence="2" id="KW-0597">Phosphoprotein</keyword>
<dbReference type="InterPro" id="IPR004338">
    <property type="entry name" value="NqrB/RnfD"/>
</dbReference>
<feature type="non-terminal residue" evidence="11">
    <location>
        <position position="228"/>
    </location>
</feature>
<evidence type="ECO:0000313" key="11">
    <source>
        <dbReference type="EMBL" id="KKL24587.1"/>
    </source>
</evidence>
<evidence type="ECO:0000256" key="5">
    <source>
        <dbReference type="ARBA" id="ARBA00022692"/>
    </source>
</evidence>
<evidence type="ECO:0000256" key="7">
    <source>
        <dbReference type="ARBA" id="ARBA00022989"/>
    </source>
</evidence>
<accession>A0A0F9CDU0</accession>
<proteinExistence type="predicted"/>
<organism evidence="11">
    <name type="scientific">marine sediment metagenome</name>
    <dbReference type="NCBI Taxonomy" id="412755"/>
    <lineage>
        <taxon>unclassified sequences</taxon>
        <taxon>metagenomes</taxon>
        <taxon>ecological metagenomes</taxon>
    </lineage>
</organism>
<sequence>MMEEKANQTEVSQPEQAPQPRLNVAPGPHLRDKTQTTRRMMIDVLIALLPVVLASVIFFGLAALHQLAVCVITCCLTEAILAWQVGGVTAWSARVDASDDFAFKRAGDVNVWTVAQASGLVTFAADVTLDAASATLLLSGANPAINIADGTTVGGGATVNLRKETTGASVLNFRIGTGNTDGAKRIQHPSNEHVLFQSRDAAAWTTAIDITDGDTIKVRIGEGSEPEN</sequence>
<evidence type="ECO:0000256" key="2">
    <source>
        <dbReference type="ARBA" id="ARBA00022553"/>
    </source>
</evidence>
<keyword evidence="8 10" id="KW-0472">Membrane</keyword>
<evidence type="ECO:0000256" key="10">
    <source>
        <dbReference type="SAM" id="Phobius"/>
    </source>
</evidence>
<keyword evidence="4" id="KW-0288">FMN</keyword>
<dbReference type="GO" id="GO:0016020">
    <property type="term" value="C:membrane"/>
    <property type="evidence" value="ECO:0007669"/>
    <property type="project" value="InterPro"/>
</dbReference>
<name>A0A0F9CDU0_9ZZZZ</name>
<gene>
    <name evidence="11" type="ORF">LCGC14_2413820</name>
</gene>
<evidence type="ECO:0000256" key="9">
    <source>
        <dbReference type="SAM" id="MobiDB-lite"/>
    </source>
</evidence>
<evidence type="ECO:0000256" key="3">
    <source>
        <dbReference type="ARBA" id="ARBA00022630"/>
    </source>
</evidence>
<keyword evidence="5 10" id="KW-0812">Transmembrane</keyword>
<evidence type="ECO:0000256" key="1">
    <source>
        <dbReference type="ARBA" id="ARBA00022448"/>
    </source>
</evidence>
<comment type="caution">
    <text evidence="11">The sequence shown here is derived from an EMBL/GenBank/DDBJ whole genome shotgun (WGS) entry which is preliminary data.</text>
</comment>
<keyword evidence="7 10" id="KW-1133">Transmembrane helix</keyword>
<feature type="region of interest" description="Disordered" evidence="9">
    <location>
        <begin position="1"/>
        <end position="30"/>
    </location>
</feature>
<feature type="transmembrane region" description="Helical" evidence="10">
    <location>
        <begin position="40"/>
        <end position="64"/>
    </location>
</feature>
<evidence type="ECO:0000256" key="6">
    <source>
        <dbReference type="ARBA" id="ARBA00022967"/>
    </source>
</evidence>
<keyword evidence="1" id="KW-0813">Transport</keyword>